<dbReference type="InterPro" id="IPR011429">
    <property type="entry name" value="Cyt_c_Planctomycete-type"/>
</dbReference>
<feature type="signal peptide" evidence="1">
    <location>
        <begin position="1"/>
        <end position="20"/>
    </location>
</feature>
<dbReference type="Pfam" id="PF07583">
    <property type="entry name" value="PSCyt2"/>
    <property type="match status" value="1"/>
</dbReference>
<dbReference type="GO" id="GO:0020037">
    <property type="term" value="F:heme binding"/>
    <property type="evidence" value="ECO:0007669"/>
    <property type="project" value="InterPro"/>
</dbReference>
<evidence type="ECO:0000256" key="1">
    <source>
        <dbReference type="SAM" id="SignalP"/>
    </source>
</evidence>
<dbReference type="Pfam" id="PF07635">
    <property type="entry name" value="PSCyt1"/>
    <property type="match status" value="1"/>
</dbReference>
<feature type="chain" id="PRO_5032282189" evidence="1">
    <location>
        <begin position="21"/>
        <end position="1061"/>
    </location>
</feature>
<accession>A0A840TEM8</accession>
<dbReference type="PROSITE" id="PS51257">
    <property type="entry name" value="PROKAR_LIPOPROTEIN"/>
    <property type="match status" value="1"/>
</dbReference>
<evidence type="ECO:0000259" key="2">
    <source>
        <dbReference type="Pfam" id="PF07583"/>
    </source>
</evidence>
<dbReference type="InterPro" id="IPR036909">
    <property type="entry name" value="Cyt_c-like_dom_sf"/>
</dbReference>
<sequence length="1061" mass="120209">MLYRSLLMLLLAGLAASCSSVDLPEEVAAAMEEVPEAVDYNLHVKPILSDKCFACHGPDQAKQKADLRLDLADFAYHKQTESGRKAIEPGRPSRSELVYRILTTDPDAVMPTPESHLTLTPLEKATLVRWIDQGAEYKPHWAFVAPQEPKLPKVKQRDWPKNEIDYFVLNKLEKQGLAPSPEADRETLIRRVSFDLTGLPPTLADIDAFVQDTSPQAYEKMVDKYLRSVRYGERMAAYWLDVARFADSHGYLDDKHRDMSPWRDWVISAFNRNLSFDKFISWQLAGDLLPNATQEQILATGFNRNHKQNSEAGIIEEEYRVEYVTDRTNTLGKAFLGLTVECAKCHDHKYDPISQKDYYSLYAFFNSTFEKGSPNYGGEDVVPGPTLLLTQPEHDRKIAELKKHIAQQEKKVPQVPSTSAAPGTSLGQKLVAHLAFEKLIKKQVPQPKGAPRAVEQFVNLADPSTPAEVLFAEAGEGVLGQSLKINADTRLNLPPYKVGYFERHEPFAISLWVKVPEVYDKATLVYHTDTWRYGNQGYDLILLDNKVNFRLMHAFPHDALSVLSTSALQPNRWYHLAASYDGSSRAAGMSLYLDGQKVPTTTEYDHLVKNIRSRPNIHKSSRFNGVRIGMRDLDRSLPGGELDEFMLFDNELSASEVKYLLAKNKVAAAPPSQRQKYLSARETPLLKLRHQLTTELDSLPEVMVMGELPQPRPTHVLERGVYDSYGERVYPSTPGSLLAFPENLPKNRLGLAQWLLLPENPLTARVAVNRFWEFYFGRGLVKTTDDFGNQGELPSHPELLDYLAVQFRASGWNLKALQKRMLLSATYRQSSRITPEHRTKDPQNVWLARASRYRMPAEMIRDNALASGGLLAGKIGGKSVYPYQPAGLWDELSDKSWRYKYLEEPGEGLYRRSIYTVWKRTSPPPSMLIFDAPDRNFCAVKRVQSSSPLQALVLLNDPQFVEAARFVALRMQRESTSQLHDQLRHGYRLLTGRAPNAQELKVLERMYQTEYQTLRQAPQKVQEYLAVGYSPLPTGYATPETAALARVAAAVMNTDEYMTRK</sequence>
<dbReference type="AlphaFoldDB" id="A0A840TEM8"/>
<dbReference type="PANTHER" id="PTHR35889">
    <property type="entry name" value="CYCLOINULO-OLIGOSACCHARIDE FRUCTANOTRANSFERASE-RELATED"/>
    <property type="match status" value="1"/>
</dbReference>
<dbReference type="RefSeq" id="WP_246439550.1">
    <property type="nucleotide sequence ID" value="NZ_JACHGF010000001.1"/>
</dbReference>
<proteinExistence type="predicted"/>
<dbReference type="GO" id="GO:0009055">
    <property type="term" value="F:electron transfer activity"/>
    <property type="evidence" value="ECO:0007669"/>
    <property type="project" value="InterPro"/>
</dbReference>
<dbReference type="EMBL" id="JACHGF010000001">
    <property type="protein sequence ID" value="MBB5282576.1"/>
    <property type="molecule type" value="Genomic_DNA"/>
</dbReference>
<dbReference type="Pfam" id="PF13385">
    <property type="entry name" value="Laminin_G_3"/>
    <property type="match status" value="1"/>
</dbReference>
<evidence type="ECO:0000313" key="5">
    <source>
        <dbReference type="EMBL" id="MBB5282576.1"/>
    </source>
</evidence>
<reference evidence="5 6" key="1">
    <citation type="submission" date="2020-08" db="EMBL/GenBank/DDBJ databases">
        <title>Genomic Encyclopedia of Type Strains, Phase IV (KMG-IV): sequencing the most valuable type-strain genomes for metagenomic binning, comparative biology and taxonomic classification.</title>
        <authorList>
            <person name="Goeker M."/>
        </authorList>
    </citation>
    <scope>NUCLEOTIDE SEQUENCE [LARGE SCALE GENOMIC DNA]</scope>
    <source>
        <strain evidence="5 6">DSM 105074</strain>
    </source>
</reference>
<feature type="domain" description="DUF1553" evidence="3">
    <location>
        <begin position="747"/>
        <end position="1006"/>
    </location>
</feature>
<feature type="domain" description="Cytochrome C Planctomycete-type" evidence="4">
    <location>
        <begin position="52"/>
        <end position="113"/>
    </location>
</feature>
<dbReference type="GO" id="GO:0004553">
    <property type="term" value="F:hydrolase activity, hydrolyzing O-glycosyl compounds"/>
    <property type="evidence" value="ECO:0007669"/>
    <property type="project" value="UniProtKB-ARBA"/>
</dbReference>
<dbReference type="SUPFAM" id="SSF46626">
    <property type="entry name" value="Cytochrome c"/>
    <property type="match status" value="1"/>
</dbReference>
<dbReference type="Gene3D" id="2.60.120.200">
    <property type="match status" value="1"/>
</dbReference>
<organism evidence="5 6">
    <name type="scientific">Rhabdobacter roseus</name>
    <dbReference type="NCBI Taxonomy" id="1655419"/>
    <lineage>
        <taxon>Bacteria</taxon>
        <taxon>Pseudomonadati</taxon>
        <taxon>Bacteroidota</taxon>
        <taxon>Cytophagia</taxon>
        <taxon>Cytophagales</taxon>
        <taxon>Cytophagaceae</taxon>
        <taxon>Rhabdobacter</taxon>
    </lineage>
</organism>
<evidence type="ECO:0000259" key="4">
    <source>
        <dbReference type="Pfam" id="PF07635"/>
    </source>
</evidence>
<dbReference type="PANTHER" id="PTHR35889:SF3">
    <property type="entry name" value="F-BOX DOMAIN-CONTAINING PROTEIN"/>
    <property type="match status" value="1"/>
</dbReference>
<name>A0A840TEM8_9BACT</name>
<comment type="caution">
    <text evidence="5">The sequence shown here is derived from an EMBL/GenBank/DDBJ whole genome shotgun (WGS) entry which is preliminary data.</text>
</comment>
<dbReference type="Pfam" id="PF07587">
    <property type="entry name" value="PSD1"/>
    <property type="match status" value="1"/>
</dbReference>
<dbReference type="Proteomes" id="UP000557307">
    <property type="component" value="Unassembled WGS sequence"/>
</dbReference>
<gene>
    <name evidence="5" type="ORF">HNQ92_000697</name>
</gene>
<dbReference type="InterPro" id="IPR011444">
    <property type="entry name" value="DUF1549"/>
</dbReference>
<protein>
    <submittedName>
        <fullName evidence="5">Cytochrome c553</fullName>
    </submittedName>
</protein>
<keyword evidence="6" id="KW-1185">Reference proteome</keyword>
<evidence type="ECO:0000313" key="6">
    <source>
        <dbReference type="Proteomes" id="UP000557307"/>
    </source>
</evidence>
<dbReference type="SUPFAM" id="SSF49899">
    <property type="entry name" value="Concanavalin A-like lectins/glucanases"/>
    <property type="match status" value="1"/>
</dbReference>
<dbReference type="InterPro" id="IPR013320">
    <property type="entry name" value="ConA-like_dom_sf"/>
</dbReference>
<evidence type="ECO:0000259" key="3">
    <source>
        <dbReference type="Pfam" id="PF07587"/>
    </source>
</evidence>
<dbReference type="GO" id="GO:0005975">
    <property type="term" value="P:carbohydrate metabolic process"/>
    <property type="evidence" value="ECO:0007669"/>
    <property type="project" value="UniProtKB-ARBA"/>
</dbReference>
<keyword evidence="1" id="KW-0732">Signal</keyword>
<feature type="domain" description="DUF1549" evidence="2">
    <location>
        <begin position="163"/>
        <end position="368"/>
    </location>
</feature>
<dbReference type="InterPro" id="IPR022655">
    <property type="entry name" value="DUF1553"/>
</dbReference>